<dbReference type="AlphaFoldDB" id="A0A1I2JF08"/>
<accession>A0A1I2JF08</accession>
<reference evidence="1 2" key="1">
    <citation type="submission" date="2016-10" db="EMBL/GenBank/DDBJ databases">
        <authorList>
            <person name="de Groot N.N."/>
        </authorList>
    </citation>
    <scope>NUCLEOTIDE SEQUENCE [LARGE SCALE GENOMIC DNA]</scope>
    <source>
        <strain evidence="1 2">DSM 43019</strain>
    </source>
</reference>
<evidence type="ECO:0000313" key="1">
    <source>
        <dbReference type="EMBL" id="SFF52869.1"/>
    </source>
</evidence>
<evidence type="ECO:0000313" key="2">
    <source>
        <dbReference type="Proteomes" id="UP000199645"/>
    </source>
</evidence>
<sequence>MSNNTENTEIVDLVAQYETYAEANELNLSAASDAPATSPVCAVSAASSTWCAAGASAVSGATYEFVC</sequence>
<name>A0A1I2JF08_9ACTN</name>
<protein>
    <submittedName>
        <fullName evidence="1">Uncharacterized protein</fullName>
    </submittedName>
</protein>
<dbReference type="InterPro" id="IPR049906">
    <property type="entry name" value="LxmA-like_leader"/>
</dbReference>
<proteinExistence type="predicted"/>
<organism evidence="1 2">
    <name type="scientific">Actinoplanes philippinensis</name>
    <dbReference type="NCBI Taxonomy" id="35752"/>
    <lineage>
        <taxon>Bacteria</taxon>
        <taxon>Bacillati</taxon>
        <taxon>Actinomycetota</taxon>
        <taxon>Actinomycetes</taxon>
        <taxon>Micromonosporales</taxon>
        <taxon>Micromonosporaceae</taxon>
        <taxon>Actinoplanes</taxon>
    </lineage>
</organism>
<keyword evidence="2" id="KW-1185">Reference proteome</keyword>
<gene>
    <name evidence="1" type="ORF">SAMN05421541_112182</name>
</gene>
<dbReference type="NCBIfam" id="NF038146">
    <property type="entry name" value="LxmA_leader"/>
    <property type="match status" value="1"/>
</dbReference>
<dbReference type="STRING" id="35752.SAMN05421541_112182"/>
<dbReference type="OrthoDB" id="3538043at2"/>
<dbReference type="EMBL" id="FONV01000012">
    <property type="protein sequence ID" value="SFF52869.1"/>
    <property type="molecule type" value="Genomic_DNA"/>
</dbReference>
<dbReference type="Proteomes" id="UP000199645">
    <property type="component" value="Unassembled WGS sequence"/>
</dbReference>
<dbReference type="RefSeq" id="WP_093619519.1">
    <property type="nucleotide sequence ID" value="NZ_BOMT01000067.1"/>
</dbReference>